<organism evidence="1 2">
    <name type="scientific">Brachyspira aalborgi</name>
    <dbReference type="NCBI Taxonomy" id="29522"/>
    <lineage>
        <taxon>Bacteria</taxon>
        <taxon>Pseudomonadati</taxon>
        <taxon>Spirochaetota</taxon>
        <taxon>Spirochaetia</taxon>
        <taxon>Brachyspirales</taxon>
        <taxon>Brachyspiraceae</taxon>
        <taxon>Brachyspira</taxon>
    </lineage>
</organism>
<evidence type="ECO:0000313" key="2">
    <source>
        <dbReference type="Proteomes" id="UP000322307"/>
    </source>
</evidence>
<dbReference type="EMBL" id="SAYE01000015">
    <property type="protein sequence ID" value="TXJ49305.1"/>
    <property type="molecule type" value="Genomic_DNA"/>
</dbReference>
<evidence type="ECO:0008006" key="3">
    <source>
        <dbReference type="Google" id="ProtNLM"/>
    </source>
</evidence>
<accession>A0A5C8FGG8</accession>
<proteinExistence type="predicted"/>
<name>A0A5C8FGG8_9SPIR</name>
<evidence type="ECO:0000313" key="1">
    <source>
        <dbReference type="EMBL" id="TXJ49305.1"/>
    </source>
</evidence>
<dbReference type="RefSeq" id="WP_147718594.1">
    <property type="nucleotide sequence ID" value="NZ_SAYE01000015.1"/>
</dbReference>
<dbReference type="Proteomes" id="UP000322307">
    <property type="component" value="Unassembled WGS sequence"/>
</dbReference>
<protein>
    <recommendedName>
        <fullName evidence="3">Peptidase MA-like domain-containing protein</fullName>
    </recommendedName>
</protein>
<reference evidence="1 2" key="1">
    <citation type="journal article" date="1992" name="Lakartidningen">
        <title>[Penicillin V and not amoxicillin is the first choice preparation in acute otitis].</title>
        <authorList>
            <person name="Kamme C."/>
            <person name="Lundgren K."/>
            <person name="Prellner K."/>
        </authorList>
    </citation>
    <scope>NUCLEOTIDE SEQUENCE [LARGE SCALE GENOMIC DNA]</scope>
    <source>
        <strain evidence="1 2">PC3939II</strain>
    </source>
</reference>
<gene>
    <name evidence="1" type="ORF">EPJ84_10045</name>
</gene>
<sequence>MVGEIIDTYLHFNRDSKISVKKIIDSEKYELFTEENIFDKLNSIQKRQINNALITVSKQYNELFDIYGLCDKQNHNKLKVVLLSDKYKRINKFNGFIYRAGNEDESKNIIYINTAGILKESNKKGNGIGKEMERVLRHETIHILINDNIRNGKIKKVPELWIEEGLAESSNIINGTNDYSANSMDELLKTKYHFAVNLFEYLYLKNNKDNSIFKDMIKNGSAAKVIKEAGNKAGIKGGFKGIIKYWVKEKYGADDKTTENFLEDFKLYKRYKTW</sequence>
<dbReference type="AlphaFoldDB" id="A0A5C8FGG8"/>
<comment type="caution">
    <text evidence="1">The sequence shown here is derived from an EMBL/GenBank/DDBJ whole genome shotgun (WGS) entry which is preliminary data.</text>
</comment>